<feature type="transmembrane region" description="Helical" evidence="1">
    <location>
        <begin position="98"/>
        <end position="119"/>
    </location>
</feature>
<keyword evidence="1" id="KW-0472">Membrane</keyword>
<keyword evidence="1" id="KW-0812">Transmembrane</keyword>
<reference evidence="2" key="1">
    <citation type="submission" date="2022-01" db="EMBL/GenBank/DDBJ databases">
        <authorList>
            <person name="Wang Y."/>
        </authorList>
    </citation>
    <scope>NUCLEOTIDE SEQUENCE</scope>
    <source>
        <strain evidence="2">WB101</strain>
    </source>
</reference>
<dbReference type="EMBL" id="JAKLWS010000001">
    <property type="protein sequence ID" value="MCG2587264.1"/>
    <property type="molecule type" value="Genomic_DNA"/>
</dbReference>
<sequence length="266" mass="30097">MIDEKYIDLVTAYLQNDLNTDQQKKLDELIESGKIDLLDLKEMEIMIGKMDSLDTPKPSSAMRDRFYTMLDEEKEAQTVSWSHKLNGWMVEQKQRFQLSYLVYIAAVFLTGLMIGDLYAPISNQDEQIEQLMSEVSQMREVMMISLLDNSSPTERLKAVNISNEIRSVDERVVNALLKTLNNDSNVNVRLAAVDALTSHANNPAARSGLINSIAQQESPIVQAALADAMLALQERQSVDEFKKLLSRDELDSNVRNKLENTIAELI</sequence>
<dbReference type="Proteomes" id="UP001165366">
    <property type="component" value="Unassembled WGS sequence"/>
</dbReference>
<organism evidence="2 3">
    <name type="scientific">Rhodohalobacter sulfatireducens</name>
    <dbReference type="NCBI Taxonomy" id="2911366"/>
    <lineage>
        <taxon>Bacteria</taxon>
        <taxon>Pseudomonadati</taxon>
        <taxon>Balneolota</taxon>
        <taxon>Balneolia</taxon>
        <taxon>Balneolales</taxon>
        <taxon>Balneolaceae</taxon>
        <taxon>Rhodohalobacter</taxon>
    </lineage>
</organism>
<protein>
    <submittedName>
        <fullName evidence="2">HEAT repeat domain-containing protein</fullName>
    </submittedName>
</protein>
<proteinExistence type="predicted"/>
<dbReference type="InterPro" id="IPR016024">
    <property type="entry name" value="ARM-type_fold"/>
</dbReference>
<dbReference type="SUPFAM" id="SSF48371">
    <property type="entry name" value="ARM repeat"/>
    <property type="match status" value="1"/>
</dbReference>
<keyword evidence="3" id="KW-1185">Reference proteome</keyword>
<reference evidence="2" key="2">
    <citation type="submission" date="2024-05" db="EMBL/GenBank/DDBJ databases">
        <title>Rhodohalobacter halophilus gen. nov., sp. nov., a moderately halophilic member of the family Balneolaceae.</title>
        <authorList>
            <person name="Xia J."/>
        </authorList>
    </citation>
    <scope>NUCLEOTIDE SEQUENCE</scope>
    <source>
        <strain evidence="2">WB101</strain>
    </source>
</reference>
<evidence type="ECO:0000313" key="2">
    <source>
        <dbReference type="EMBL" id="MCG2587264.1"/>
    </source>
</evidence>
<keyword evidence="1" id="KW-1133">Transmembrane helix</keyword>
<dbReference type="RefSeq" id="WP_237852106.1">
    <property type="nucleotide sequence ID" value="NZ_JAKLWS010000001.1"/>
</dbReference>
<comment type="caution">
    <text evidence="2">The sequence shown here is derived from an EMBL/GenBank/DDBJ whole genome shotgun (WGS) entry which is preliminary data.</text>
</comment>
<name>A0ABS9K8T1_9BACT</name>
<accession>A0ABS9K8T1</accession>
<dbReference type="InterPro" id="IPR011989">
    <property type="entry name" value="ARM-like"/>
</dbReference>
<dbReference type="Gene3D" id="1.25.10.10">
    <property type="entry name" value="Leucine-rich Repeat Variant"/>
    <property type="match status" value="1"/>
</dbReference>
<gene>
    <name evidence="2" type="ORF">L6773_01715</name>
</gene>
<evidence type="ECO:0000313" key="3">
    <source>
        <dbReference type="Proteomes" id="UP001165366"/>
    </source>
</evidence>
<evidence type="ECO:0000256" key="1">
    <source>
        <dbReference type="SAM" id="Phobius"/>
    </source>
</evidence>